<dbReference type="PRINTS" id="PR00368">
    <property type="entry name" value="FADPNR"/>
</dbReference>
<dbReference type="PANTHER" id="PTHR48105">
    <property type="entry name" value="THIOREDOXIN REDUCTASE 1-RELATED-RELATED"/>
    <property type="match status" value="1"/>
</dbReference>
<dbReference type="Proteomes" id="UP001170379">
    <property type="component" value="Unassembled WGS sequence"/>
</dbReference>
<keyword evidence="1" id="KW-0285">Flavoprotein</keyword>
<gene>
    <name evidence="6" type="ORF">C7K25_11120</name>
</gene>
<proteinExistence type="predicted"/>
<dbReference type="InterPro" id="IPR050097">
    <property type="entry name" value="Ferredoxin-NADP_redctase_2"/>
</dbReference>
<evidence type="ECO:0000256" key="3">
    <source>
        <dbReference type="ARBA" id="ARBA00048132"/>
    </source>
</evidence>
<feature type="region of interest" description="Disordered" evidence="4">
    <location>
        <begin position="1"/>
        <end position="22"/>
    </location>
</feature>
<reference evidence="6" key="2">
    <citation type="journal article" date="2022" name="Sci. Rep.">
        <title>In silico prediction of the enzymes involved in the degradation of the herbicide molinate by Gulosibacter molinativorax ON4T.</title>
        <authorList>
            <person name="Lopes A.R."/>
            <person name="Bunin E."/>
            <person name="Viana A.T."/>
            <person name="Froufe H."/>
            <person name="Munoz-Merida A."/>
            <person name="Pinho D."/>
            <person name="Figueiredo J."/>
            <person name="Barroso C."/>
            <person name="Vaz-Moreira I."/>
            <person name="Bellanger X."/>
            <person name="Egas C."/>
            <person name="Nunes O.C."/>
        </authorList>
    </citation>
    <scope>NUCLEOTIDE SEQUENCE</scope>
    <source>
        <strain evidence="6">ON4</strain>
    </source>
</reference>
<organism evidence="6 7">
    <name type="scientific">Gulosibacter molinativorax</name>
    <dbReference type="NCBI Taxonomy" id="256821"/>
    <lineage>
        <taxon>Bacteria</taxon>
        <taxon>Bacillati</taxon>
        <taxon>Actinomycetota</taxon>
        <taxon>Actinomycetes</taxon>
        <taxon>Micrococcales</taxon>
        <taxon>Microbacteriaceae</taxon>
        <taxon>Gulosibacter</taxon>
    </lineage>
</organism>
<dbReference type="EMBL" id="PXVD01000017">
    <property type="protein sequence ID" value="MDJ1371910.1"/>
    <property type="molecule type" value="Genomic_DNA"/>
</dbReference>
<feature type="compositionally biased region" description="Low complexity" evidence="4">
    <location>
        <begin position="1"/>
        <end position="12"/>
    </location>
</feature>
<dbReference type="SUPFAM" id="SSF51905">
    <property type="entry name" value="FAD/NAD(P)-binding domain"/>
    <property type="match status" value="1"/>
</dbReference>
<comment type="caution">
    <text evidence="6">The sequence shown here is derived from an EMBL/GenBank/DDBJ whole genome shotgun (WGS) entry which is preliminary data.</text>
</comment>
<dbReference type="Pfam" id="PF07992">
    <property type="entry name" value="Pyr_redox_2"/>
    <property type="match status" value="1"/>
</dbReference>
<dbReference type="PRINTS" id="PR00469">
    <property type="entry name" value="PNDRDTASEII"/>
</dbReference>
<protein>
    <submittedName>
        <fullName evidence="6">NAD(P)/FAD-dependent oxidoreductase</fullName>
    </submittedName>
</protein>
<dbReference type="InterPro" id="IPR036188">
    <property type="entry name" value="FAD/NAD-bd_sf"/>
</dbReference>
<dbReference type="RefSeq" id="WP_051266989.1">
    <property type="nucleotide sequence ID" value="NZ_CP028426.1"/>
</dbReference>
<keyword evidence="7" id="KW-1185">Reference proteome</keyword>
<keyword evidence="2" id="KW-0560">Oxidoreductase</keyword>
<evidence type="ECO:0000313" key="6">
    <source>
        <dbReference type="EMBL" id="MDJ1371910.1"/>
    </source>
</evidence>
<reference evidence="6" key="1">
    <citation type="submission" date="2018-03" db="EMBL/GenBank/DDBJ databases">
        <authorList>
            <person name="Nunes O.C."/>
            <person name="Lopes A.R."/>
            <person name="Froufe H."/>
            <person name="Munoz-Merida A."/>
            <person name="Barroso C."/>
            <person name="Egas C."/>
        </authorList>
    </citation>
    <scope>NUCLEOTIDE SEQUENCE</scope>
    <source>
        <strain evidence="6">ON4</strain>
    </source>
</reference>
<evidence type="ECO:0000256" key="4">
    <source>
        <dbReference type="SAM" id="MobiDB-lite"/>
    </source>
</evidence>
<dbReference type="Gene3D" id="3.50.50.60">
    <property type="entry name" value="FAD/NAD(P)-binding domain"/>
    <property type="match status" value="2"/>
</dbReference>
<comment type="catalytic activity">
    <reaction evidence="3">
        <text>[thioredoxin]-dithiol + NADP(+) = [thioredoxin]-disulfide + NADPH + H(+)</text>
        <dbReference type="Rhea" id="RHEA:20345"/>
        <dbReference type="Rhea" id="RHEA-COMP:10698"/>
        <dbReference type="Rhea" id="RHEA-COMP:10700"/>
        <dbReference type="ChEBI" id="CHEBI:15378"/>
        <dbReference type="ChEBI" id="CHEBI:29950"/>
        <dbReference type="ChEBI" id="CHEBI:50058"/>
        <dbReference type="ChEBI" id="CHEBI:57783"/>
        <dbReference type="ChEBI" id="CHEBI:58349"/>
        <dbReference type="EC" id="1.8.1.9"/>
    </reaction>
</comment>
<evidence type="ECO:0000313" key="7">
    <source>
        <dbReference type="Proteomes" id="UP001170379"/>
    </source>
</evidence>
<evidence type="ECO:0000259" key="5">
    <source>
        <dbReference type="Pfam" id="PF07992"/>
    </source>
</evidence>
<feature type="domain" description="FAD/NAD(P)-binding" evidence="5">
    <location>
        <begin position="28"/>
        <end position="307"/>
    </location>
</feature>
<evidence type="ECO:0000256" key="1">
    <source>
        <dbReference type="ARBA" id="ARBA00022630"/>
    </source>
</evidence>
<name>A0ABT7C9Y4_9MICO</name>
<sequence>MSADASAESAAEQGPTSAAEPIAPEDRYEVVVIGGGPAGLQAALILARQLRRVLVLDSNRPRHSATLEAHGFLSRDNIPPNELRAAGRESVEQYETAEIQFAQVTRVQRDGTGFIVEASGVRGSRARRVAAERVILATGLKEHFPDLPMLRAFYGTHIHSCVVCDAWGKRDSRLAVFGVPEAKTLAYRAAQLARIGSHVTLFASEEQVPEVDAQRLRELGVEIDRRELEDAVGEKATLTGMRVVGGDVVPVDAAFVLPSFEAQLSYLDEDIRPDLTDEGFVAADNFGRTRIQNLYATGELTAPGPEVLIISAGKGARTAIAAHRDATGF</sequence>
<accession>A0ABT7C9Y4</accession>
<dbReference type="InterPro" id="IPR023753">
    <property type="entry name" value="FAD/NAD-binding_dom"/>
</dbReference>
<evidence type="ECO:0000256" key="2">
    <source>
        <dbReference type="ARBA" id="ARBA00023002"/>
    </source>
</evidence>